<organism evidence="2">
    <name type="scientific">Heterosigma akashiwo</name>
    <name type="common">Chromophytic alga</name>
    <name type="synonym">Heterosigma carterae</name>
    <dbReference type="NCBI Taxonomy" id="2829"/>
    <lineage>
        <taxon>Eukaryota</taxon>
        <taxon>Sar</taxon>
        <taxon>Stramenopiles</taxon>
        <taxon>Ochrophyta</taxon>
        <taxon>Raphidophyceae</taxon>
        <taxon>Chattonellales</taxon>
        <taxon>Chattonellaceae</taxon>
        <taxon>Heterosigma</taxon>
    </lineage>
</organism>
<protein>
    <submittedName>
        <fullName evidence="2">Uncharacterized protein</fullName>
    </submittedName>
</protein>
<feature type="compositionally biased region" description="Polar residues" evidence="1">
    <location>
        <begin position="27"/>
        <end position="46"/>
    </location>
</feature>
<reference evidence="2" key="1">
    <citation type="submission" date="2021-01" db="EMBL/GenBank/DDBJ databases">
        <authorList>
            <person name="Corre E."/>
            <person name="Pelletier E."/>
            <person name="Niang G."/>
            <person name="Scheremetjew M."/>
            <person name="Finn R."/>
            <person name="Kale V."/>
            <person name="Holt S."/>
            <person name="Cochrane G."/>
            <person name="Meng A."/>
            <person name="Brown T."/>
            <person name="Cohen L."/>
        </authorList>
    </citation>
    <scope>NUCLEOTIDE SEQUENCE</scope>
    <source>
        <strain evidence="2">CCMP3107</strain>
    </source>
</reference>
<dbReference type="AlphaFoldDB" id="A0A7S3USH0"/>
<proteinExistence type="predicted"/>
<evidence type="ECO:0000313" key="2">
    <source>
        <dbReference type="EMBL" id="CAE0623860.1"/>
    </source>
</evidence>
<name>A0A7S3USH0_HETAK</name>
<sequence>MTSLAKAISEALSGQVKNEEATKPLGESSSSRRNQTTSGSVLTDNNKVALPTNPHTAAAAMNNKLCNDENHNPASSTSVTNIMAAPRLHDEEDEYAATNMDTFMTLNF</sequence>
<feature type="region of interest" description="Disordered" evidence="1">
    <location>
        <begin position="1"/>
        <end position="51"/>
    </location>
</feature>
<evidence type="ECO:0000256" key="1">
    <source>
        <dbReference type="SAM" id="MobiDB-lite"/>
    </source>
</evidence>
<accession>A0A7S3USH0</accession>
<gene>
    <name evidence="2" type="ORF">HAKA00212_LOCUS2526</name>
</gene>
<dbReference type="EMBL" id="HBIU01006609">
    <property type="protein sequence ID" value="CAE0623860.1"/>
    <property type="molecule type" value="Transcribed_RNA"/>
</dbReference>